<dbReference type="AlphaFoldDB" id="F2JPC3"/>
<evidence type="ECO:0000313" key="2">
    <source>
        <dbReference type="Proteomes" id="UP000008467"/>
    </source>
</evidence>
<proteinExistence type="predicted"/>
<dbReference type="Proteomes" id="UP000008467">
    <property type="component" value="Chromosome"/>
</dbReference>
<sequence length="125" mass="14800">MFDTAFCHVCYRPDLYIVFMQWKKPCVGNDYRDPFYYALYLLKKYRVSNMVIDVTSAFGTGAEDMDWTFKEFIPTMAYTTCSEIVFIKGTTNYVFSDITTLTREFVKYFMVYQCTSFESAIDTLY</sequence>
<reference evidence="1 2" key="1">
    <citation type="journal article" date="2011" name="J. Bacteriol.">
        <title>Complete genome sequence of the cellulose-degrading bacterium Cellulosilyticum lentocellum.</title>
        <authorList>
            <consortium name="US DOE Joint Genome Institute"/>
            <person name="Miller D.A."/>
            <person name="Suen G."/>
            <person name="Bruce D."/>
            <person name="Copeland A."/>
            <person name="Cheng J.F."/>
            <person name="Detter C."/>
            <person name="Goodwin L.A."/>
            <person name="Han C.S."/>
            <person name="Hauser L.J."/>
            <person name="Land M.L."/>
            <person name="Lapidus A."/>
            <person name="Lucas S."/>
            <person name="Meincke L."/>
            <person name="Pitluck S."/>
            <person name="Tapia R."/>
            <person name="Teshima H."/>
            <person name="Woyke T."/>
            <person name="Fox B.G."/>
            <person name="Angert E.R."/>
            <person name="Currie C.R."/>
        </authorList>
    </citation>
    <scope>NUCLEOTIDE SEQUENCE [LARGE SCALE GENOMIC DNA]</scope>
    <source>
        <strain evidence="2">ATCC 49066 / DSM 5427 / NCIMB 11756 / RHM5</strain>
    </source>
</reference>
<accession>F2JPC3</accession>
<gene>
    <name evidence="1" type="ordered locus">Clole_3167</name>
</gene>
<evidence type="ECO:0000313" key="1">
    <source>
        <dbReference type="EMBL" id="ADZ84862.1"/>
    </source>
</evidence>
<protein>
    <submittedName>
        <fullName evidence="1">Uncharacterized protein</fullName>
    </submittedName>
</protein>
<keyword evidence="2" id="KW-1185">Reference proteome</keyword>
<dbReference type="EMBL" id="CP002582">
    <property type="protein sequence ID" value="ADZ84862.1"/>
    <property type="molecule type" value="Genomic_DNA"/>
</dbReference>
<organism evidence="1 2">
    <name type="scientific">Cellulosilyticum lentocellum (strain ATCC 49066 / DSM 5427 / NCIMB 11756 / RHM5)</name>
    <name type="common">Clostridium lentocellum</name>
    <dbReference type="NCBI Taxonomy" id="642492"/>
    <lineage>
        <taxon>Bacteria</taxon>
        <taxon>Bacillati</taxon>
        <taxon>Bacillota</taxon>
        <taxon>Clostridia</taxon>
        <taxon>Lachnospirales</taxon>
        <taxon>Cellulosilyticaceae</taxon>
        <taxon>Cellulosilyticum</taxon>
    </lineage>
</organism>
<dbReference type="RefSeq" id="WP_013658140.1">
    <property type="nucleotide sequence ID" value="NC_015275.1"/>
</dbReference>
<dbReference type="HOGENOM" id="CLU_1923976_0_0_9"/>
<name>F2JPC3_CELLD</name>
<dbReference type="KEGG" id="cle:Clole_3167"/>